<feature type="compositionally biased region" description="Basic residues" evidence="3">
    <location>
        <begin position="1"/>
        <end position="10"/>
    </location>
</feature>
<protein>
    <recommendedName>
        <fullName evidence="4">DDE Tnp4 domain-containing protein</fullName>
    </recommendedName>
</protein>
<evidence type="ECO:0000259" key="4">
    <source>
        <dbReference type="Pfam" id="PF13359"/>
    </source>
</evidence>
<name>A0A6J8EGZ3_MYTCO</name>
<evidence type="ECO:0000256" key="2">
    <source>
        <dbReference type="ARBA" id="ARBA00022723"/>
    </source>
</evidence>
<dbReference type="AlphaFoldDB" id="A0A6J8EGZ3"/>
<keyword evidence="6" id="KW-1185">Reference proteome</keyword>
<dbReference type="PANTHER" id="PTHR23080:SF143">
    <property type="entry name" value="SI:DKEY-56D12.4"/>
    <property type="match status" value="1"/>
</dbReference>
<dbReference type="GO" id="GO:0046872">
    <property type="term" value="F:metal ion binding"/>
    <property type="evidence" value="ECO:0007669"/>
    <property type="project" value="UniProtKB-KW"/>
</dbReference>
<proteinExistence type="predicted"/>
<sequence length="180" mass="20643">MKARQSRRKQSRQEPESRKRKRLLEESSSTEMCVDINQTEAPSNSEPLPEDLVAWLPRETIRACCPESFRENYPRTTVIIDCAETFIQRPTNLKTRSETSSNYKSHNIAINLVGISPHGQIMFISKAFGGRVSDKFIVKKSGFLNYLLPGDEVMADRGFIIEDFLFPRRVKLNIPAFTKC</sequence>
<dbReference type="EMBL" id="CACVKT020009064">
    <property type="protein sequence ID" value="CAC5419949.1"/>
    <property type="molecule type" value="Genomic_DNA"/>
</dbReference>
<evidence type="ECO:0000313" key="5">
    <source>
        <dbReference type="EMBL" id="CAC5419949.1"/>
    </source>
</evidence>
<comment type="cofactor">
    <cofactor evidence="1">
        <name>a divalent metal cation</name>
        <dbReference type="ChEBI" id="CHEBI:60240"/>
    </cofactor>
</comment>
<dbReference type="Pfam" id="PF13359">
    <property type="entry name" value="DDE_Tnp_4"/>
    <property type="match status" value="1"/>
</dbReference>
<evidence type="ECO:0000256" key="3">
    <source>
        <dbReference type="SAM" id="MobiDB-lite"/>
    </source>
</evidence>
<dbReference type="PANTHER" id="PTHR23080">
    <property type="entry name" value="THAP DOMAIN PROTEIN"/>
    <property type="match status" value="1"/>
</dbReference>
<gene>
    <name evidence="5" type="ORF">MCOR_52224</name>
</gene>
<dbReference type="InterPro" id="IPR027806">
    <property type="entry name" value="HARBI1_dom"/>
</dbReference>
<dbReference type="Proteomes" id="UP000507470">
    <property type="component" value="Unassembled WGS sequence"/>
</dbReference>
<organism evidence="5 6">
    <name type="scientific">Mytilus coruscus</name>
    <name type="common">Sea mussel</name>
    <dbReference type="NCBI Taxonomy" id="42192"/>
    <lineage>
        <taxon>Eukaryota</taxon>
        <taxon>Metazoa</taxon>
        <taxon>Spiralia</taxon>
        <taxon>Lophotrochozoa</taxon>
        <taxon>Mollusca</taxon>
        <taxon>Bivalvia</taxon>
        <taxon>Autobranchia</taxon>
        <taxon>Pteriomorphia</taxon>
        <taxon>Mytilida</taxon>
        <taxon>Mytiloidea</taxon>
        <taxon>Mytilidae</taxon>
        <taxon>Mytilinae</taxon>
        <taxon>Mytilus</taxon>
    </lineage>
</organism>
<feature type="domain" description="DDE Tnp4" evidence="4">
    <location>
        <begin position="80"/>
        <end position="165"/>
    </location>
</feature>
<dbReference type="OrthoDB" id="6117348at2759"/>
<feature type="region of interest" description="Disordered" evidence="3">
    <location>
        <begin position="1"/>
        <end position="33"/>
    </location>
</feature>
<accession>A0A6J8EGZ3</accession>
<evidence type="ECO:0000313" key="6">
    <source>
        <dbReference type="Proteomes" id="UP000507470"/>
    </source>
</evidence>
<keyword evidence="2" id="KW-0479">Metal-binding</keyword>
<evidence type="ECO:0000256" key="1">
    <source>
        <dbReference type="ARBA" id="ARBA00001968"/>
    </source>
</evidence>
<reference evidence="5 6" key="1">
    <citation type="submission" date="2020-06" db="EMBL/GenBank/DDBJ databases">
        <authorList>
            <person name="Li R."/>
            <person name="Bekaert M."/>
        </authorList>
    </citation>
    <scope>NUCLEOTIDE SEQUENCE [LARGE SCALE GENOMIC DNA]</scope>
    <source>
        <strain evidence="6">wild</strain>
    </source>
</reference>